<evidence type="ECO:0000259" key="36">
    <source>
        <dbReference type="PROSITE" id="PS51285"/>
    </source>
</evidence>
<dbReference type="SUPFAM" id="SSF50729">
    <property type="entry name" value="PH domain-like"/>
    <property type="match status" value="1"/>
</dbReference>
<dbReference type="PROSITE" id="PS51285">
    <property type="entry name" value="AGC_KINASE_CTER"/>
    <property type="match status" value="1"/>
</dbReference>
<evidence type="ECO:0000256" key="5">
    <source>
        <dbReference type="ARBA" id="ARBA00009903"/>
    </source>
</evidence>
<keyword evidence="17 30" id="KW-0067">ATP-binding</keyword>
<evidence type="ECO:0000256" key="10">
    <source>
        <dbReference type="ARBA" id="ARBA00022553"/>
    </source>
</evidence>
<evidence type="ECO:0000313" key="38">
    <source>
        <dbReference type="EMBL" id="CDW22482.1"/>
    </source>
</evidence>
<comment type="similarity">
    <text evidence="5">Belongs to the protein kinase superfamily. AGC Ser/Thr protein kinase family.</text>
</comment>
<dbReference type="SMART" id="SM00133">
    <property type="entry name" value="S_TK_X"/>
    <property type="match status" value="1"/>
</dbReference>
<sequence>MNINNKNIRNQNHGIDEDRLSRLQDLERKLTDPRSIINVDCLIDTVQSLVADCDHPVIRKIKNIDSFVRKYGSISESVSKLRIKPSDFTFIKVIGRGAFGEVQLVRNKSNRQVYAMKLLSKYEMIKRSDSAFFWEERDIMAHAKSEWIVQLHFAFQDNKYLYMVMDYMPGGDLVNLMSNYDVPEEWARFYTAEIVLALDAIHSMGFIHRDVKPDNMLLDARGHLKLADFGTCMKMSPDGLVHSETAVGTPDYISPEVLSSQGGEGKYGRECDYWSVGVVLYEMLYGETPFYAESLSGTYGKIMNHKNALEFLDDVKISNAAQSIIKEFLTDRNNRLGNKGINEVKNHKFFENDTWNFDTIRNCVPPVVTELSSDDDTRNFDEVENETPNENFPTPKTFAGNHLPFVGFTYSQDIQLLTGSKHASQSPPPTPRNRTSASQNNFSSASADDTSRERERAEKLTLQLNNTYNELKEANSREENIRAEMSKKEKDLALVKHELKETQRRIEIESESRRKAENEKADYRKKLEDESNKLTRVQNISFQTSEKISSLEKEKRDLNEKLKKEAEHNEKIKKANNELLISKTAAESESSGLNDKISALMEERASLEKDVAKIHSHLQMEKNNRNEVANVLKDKENRILGLLSEINSLNDRDQNSSRDNVELYAKISELEKNKANLELELKSIVSRYDQLVKSQKEYNENNKSSSNKQEIEQLKVLEDKLSKEVQNRMKIESNCQDKDRKLSMLAVDYRQLEYKLEKLEKENEKIRTLNAQIERLKEEKSLMQSEISVQASEITLLQTNEKHLGRDSANYRERAKSLEEEIQKIKSGRAIDDIQRKELEDQLEAEQYFTTLYKTQVKELQDEIDEGEVRMKNIDAEKESLISQLKEAITRVDDEARARRIAEEDSGELEKEKMMIELELKEIVSKNKADARSLESQLASLKDNESDYIQRIDMLMRESDELLRKFASKGENGPMGETIYNEEASEIERLTKLLNSERMLKQQAVNKLAEVMNRKDLVKKGDKVDRKANSAEVRKKEKENRRLQQELTLEKEKFNQMVYKYSKDNQDLHATLHEESQLRLKLSMELDTKESELEALQIKLSNAHFDTASLSSGTGDPSEMDSMAVMSGESSLEGWLQVPSKQNIRRHGWKKLFVIVSSKKIIFFNSETERQNADPTLILDLSKVFHVRSVTQGDVIRADAKDIPRIFQILYAGEGESRKPDDNATPPISDEGKSPSILVVKGHEFVQLSFHMPASCDGCSKPLWAPFRPPPAMECKRCRIKYHREHVGDGGKDVITPCKVNYDPTTAKEMLLMAPSIEEQRFWVSRLLKKIQKSGFKAASSSSNSGSYTSSGDVTILSNRISPQESMKSNYKLNSSTVSSLQKASTLPGNASLNKK</sequence>
<dbReference type="GO" id="GO:1901888">
    <property type="term" value="P:regulation of cell junction assembly"/>
    <property type="evidence" value="ECO:0007669"/>
    <property type="project" value="TreeGrafter"/>
</dbReference>
<evidence type="ECO:0000256" key="29">
    <source>
        <dbReference type="PROSITE-ProRule" id="PRU01206"/>
    </source>
</evidence>
<dbReference type="GO" id="GO:0072518">
    <property type="term" value="F:Rho-dependent protein serine/threonine kinase activity"/>
    <property type="evidence" value="ECO:0007669"/>
    <property type="project" value="TreeGrafter"/>
</dbReference>
<feature type="coiled-coil region" evidence="31">
    <location>
        <begin position="924"/>
        <end position="958"/>
    </location>
</feature>
<dbReference type="Pfam" id="PF00433">
    <property type="entry name" value="Pkinase_C"/>
    <property type="match status" value="1"/>
</dbReference>
<evidence type="ECO:0000256" key="12">
    <source>
        <dbReference type="ARBA" id="ARBA00022723"/>
    </source>
</evidence>
<dbReference type="InterPro" id="IPR008271">
    <property type="entry name" value="Ser/Thr_kinase_AS"/>
</dbReference>
<dbReference type="Gene3D" id="2.30.29.30">
    <property type="entry name" value="Pleckstrin-homology domain (PH domain)/Phosphotyrosine-binding domain (PTB)"/>
    <property type="match status" value="1"/>
</dbReference>
<proteinExistence type="inferred from homology"/>
<dbReference type="PROSITE" id="PS00108">
    <property type="entry name" value="PROTEIN_KINASE_ST"/>
    <property type="match status" value="1"/>
</dbReference>
<dbReference type="InterPro" id="IPR011009">
    <property type="entry name" value="Kinase-like_dom_sf"/>
</dbReference>
<keyword evidence="10" id="KW-0597">Phosphoprotein</keyword>
<evidence type="ECO:0000259" key="33">
    <source>
        <dbReference type="PROSITE" id="PS50003"/>
    </source>
</evidence>
<evidence type="ECO:0000256" key="24">
    <source>
        <dbReference type="ARBA" id="ARBA00053856"/>
    </source>
</evidence>
<feature type="region of interest" description="Disordered" evidence="32">
    <location>
        <begin position="371"/>
        <end position="396"/>
    </location>
</feature>
<dbReference type="SMART" id="SM00233">
    <property type="entry name" value="PH"/>
    <property type="match status" value="1"/>
</dbReference>
<evidence type="ECO:0000256" key="16">
    <source>
        <dbReference type="ARBA" id="ARBA00022833"/>
    </source>
</evidence>
<feature type="domain" description="Phorbol-ester/DAG-type" evidence="35">
    <location>
        <begin position="1242"/>
        <end position="1298"/>
    </location>
</feature>
<comment type="subunit">
    <text evidence="25">Interacts with rho-1.</text>
</comment>
<keyword evidence="8" id="KW-0963">Cytoplasm</keyword>
<dbReference type="GO" id="GO:0048598">
    <property type="term" value="P:embryonic morphogenesis"/>
    <property type="evidence" value="ECO:0007669"/>
    <property type="project" value="TreeGrafter"/>
</dbReference>
<evidence type="ECO:0000256" key="26">
    <source>
        <dbReference type="ARBA" id="ARBA00068946"/>
    </source>
</evidence>
<dbReference type="InterPro" id="IPR001849">
    <property type="entry name" value="PH_domain"/>
</dbReference>
<dbReference type="PROSITE" id="PS50011">
    <property type="entry name" value="PROTEIN_KINASE_DOM"/>
    <property type="match status" value="1"/>
</dbReference>
<evidence type="ECO:0000256" key="6">
    <source>
        <dbReference type="ARBA" id="ARBA00012513"/>
    </source>
</evidence>
<evidence type="ECO:0000256" key="11">
    <source>
        <dbReference type="ARBA" id="ARBA00022679"/>
    </source>
</evidence>
<comment type="subcellular location">
    <subcellularLocation>
        <location evidence="2">Cell membrane</location>
    </subcellularLocation>
    <subcellularLocation>
        <location evidence="4">Cleavage furrow</location>
    </subcellularLocation>
    <subcellularLocation>
        <location evidence="3">Cytoplasm</location>
        <location evidence="3">Cytoskeleton</location>
    </subcellularLocation>
</comment>
<evidence type="ECO:0000259" key="34">
    <source>
        <dbReference type="PROSITE" id="PS50011"/>
    </source>
</evidence>
<dbReference type="FunFam" id="3.30.200.20:FF:000072">
    <property type="entry name" value="Rho-associated protein kinase 2"/>
    <property type="match status" value="1"/>
</dbReference>
<dbReference type="InterPro" id="IPR000719">
    <property type="entry name" value="Prot_kinase_dom"/>
</dbReference>
<keyword evidence="13 30" id="KW-0547">Nucleotide-binding</keyword>
<dbReference type="Gene3D" id="3.30.200.20">
    <property type="entry name" value="Phosphorylase Kinase, domain 1"/>
    <property type="match status" value="1"/>
</dbReference>
<comment type="catalytic activity">
    <reaction evidence="23">
        <text>L-seryl-[protein] + ATP = O-phospho-L-seryl-[protein] + ADP + H(+)</text>
        <dbReference type="Rhea" id="RHEA:17989"/>
        <dbReference type="Rhea" id="RHEA-COMP:9863"/>
        <dbReference type="Rhea" id="RHEA-COMP:11604"/>
        <dbReference type="ChEBI" id="CHEBI:15378"/>
        <dbReference type="ChEBI" id="CHEBI:29999"/>
        <dbReference type="ChEBI" id="CHEBI:30616"/>
        <dbReference type="ChEBI" id="CHEBI:83421"/>
        <dbReference type="ChEBI" id="CHEBI:456216"/>
        <dbReference type="EC" id="2.7.11.1"/>
    </reaction>
</comment>
<evidence type="ECO:0000256" key="13">
    <source>
        <dbReference type="ARBA" id="ARBA00022741"/>
    </source>
</evidence>
<dbReference type="InterPro" id="IPR002219">
    <property type="entry name" value="PKC_DAG/PE"/>
</dbReference>
<dbReference type="GO" id="GO:0005737">
    <property type="term" value="C:cytoplasm"/>
    <property type="evidence" value="ECO:0007669"/>
    <property type="project" value="TreeGrafter"/>
</dbReference>
<dbReference type="InterPro" id="IPR057529">
    <property type="entry name" value="MRCK/ROCK_PH"/>
</dbReference>
<dbReference type="CDD" id="cd20813">
    <property type="entry name" value="C1_ROCK"/>
    <property type="match status" value="1"/>
</dbReference>
<evidence type="ECO:0000256" key="7">
    <source>
        <dbReference type="ARBA" id="ARBA00022475"/>
    </source>
</evidence>
<keyword evidence="15 38" id="KW-0418">Kinase</keyword>
<dbReference type="GO" id="GO:0030866">
    <property type="term" value="P:cortical actin cytoskeleton organization"/>
    <property type="evidence" value="ECO:0007669"/>
    <property type="project" value="TreeGrafter"/>
</dbReference>
<dbReference type="InterPro" id="IPR000961">
    <property type="entry name" value="AGC-kinase_C"/>
</dbReference>
<evidence type="ECO:0000256" key="31">
    <source>
        <dbReference type="SAM" id="Coils"/>
    </source>
</evidence>
<dbReference type="CDD" id="cd22250">
    <property type="entry name" value="ROCK_SBD"/>
    <property type="match status" value="1"/>
</dbReference>
<dbReference type="GO" id="GO:0000281">
    <property type="term" value="P:mitotic cytokinesis"/>
    <property type="evidence" value="ECO:0007669"/>
    <property type="project" value="TreeGrafter"/>
</dbReference>
<dbReference type="PROSITE" id="PS00107">
    <property type="entry name" value="PROTEIN_KINASE_ATP"/>
    <property type="match status" value="1"/>
</dbReference>
<dbReference type="Gene3D" id="1.10.510.10">
    <property type="entry name" value="Transferase(Phosphotransferase) domain 1"/>
    <property type="match status" value="1"/>
</dbReference>
<keyword evidence="18" id="KW-0460">Magnesium</keyword>
<evidence type="ECO:0000256" key="30">
    <source>
        <dbReference type="PROSITE-ProRule" id="PRU10141"/>
    </source>
</evidence>
<dbReference type="InterPro" id="IPR015008">
    <property type="entry name" value="ROCK_Rho-bd_dom"/>
</dbReference>
<feature type="region of interest" description="Disordered" evidence="32">
    <location>
        <begin position="420"/>
        <end position="456"/>
    </location>
</feature>
<dbReference type="PANTHER" id="PTHR22988">
    <property type="entry name" value="MYOTONIC DYSTROPHY S/T KINASE-RELATED"/>
    <property type="match status" value="1"/>
</dbReference>
<dbReference type="Pfam" id="PF25346">
    <property type="entry name" value="PH_MRCK"/>
    <property type="match status" value="1"/>
</dbReference>
<dbReference type="InterPro" id="IPR011993">
    <property type="entry name" value="PH-like_dom_sf"/>
</dbReference>
<dbReference type="FunFam" id="1.10.510.10:FF:000047">
    <property type="entry name" value="Rho-associated protein kinase 1"/>
    <property type="match status" value="1"/>
</dbReference>
<evidence type="ECO:0000256" key="28">
    <source>
        <dbReference type="ARBA" id="ARBA00082807"/>
    </source>
</evidence>
<protein>
    <recommendedName>
        <fullName evidence="26">Rho-associated protein kinase let-502</fullName>
        <ecNumber evidence="6">2.7.11.1</ecNumber>
    </recommendedName>
    <alternativeName>
        <fullName evidence="27">Lethal protein 502</fullName>
    </alternativeName>
    <alternativeName>
        <fullName evidence="28">Rho-binding kinase let-502</fullName>
    </alternativeName>
</protein>
<feature type="coiled-coil region" evidence="31">
    <location>
        <begin position="857"/>
        <end position="891"/>
    </location>
</feature>
<evidence type="ECO:0000256" key="23">
    <source>
        <dbReference type="ARBA" id="ARBA00048679"/>
    </source>
</evidence>
<dbReference type="InterPro" id="IPR017892">
    <property type="entry name" value="Pkinase_C"/>
</dbReference>
<keyword evidence="14" id="KW-0863">Zinc-finger</keyword>
<feature type="compositionally biased region" description="Polar residues" evidence="32">
    <location>
        <begin position="1352"/>
        <end position="1396"/>
    </location>
</feature>
<feature type="region of interest" description="Disordered" evidence="32">
    <location>
        <begin position="1020"/>
        <end position="1041"/>
    </location>
</feature>
<evidence type="ECO:0000256" key="22">
    <source>
        <dbReference type="ARBA" id="ARBA00047899"/>
    </source>
</evidence>
<dbReference type="EC" id="2.7.11.1" evidence="6"/>
<evidence type="ECO:0000259" key="35">
    <source>
        <dbReference type="PROSITE" id="PS50081"/>
    </source>
</evidence>
<dbReference type="CDD" id="cd01242">
    <property type="entry name" value="PH_ROCK"/>
    <property type="match status" value="1"/>
</dbReference>
<dbReference type="GO" id="GO:0008270">
    <property type="term" value="F:zinc ion binding"/>
    <property type="evidence" value="ECO:0007669"/>
    <property type="project" value="UniProtKB-KW"/>
</dbReference>
<feature type="compositionally biased region" description="Low complexity" evidence="32">
    <location>
        <begin position="1340"/>
        <end position="1351"/>
    </location>
</feature>
<keyword evidence="11" id="KW-0808">Transferase</keyword>
<evidence type="ECO:0000256" key="4">
    <source>
        <dbReference type="ARBA" id="ARBA00004626"/>
    </source>
</evidence>
<dbReference type="SUPFAM" id="SSF103652">
    <property type="entry name" value="G protein-binding domain"/>
    <property type="match status" value="1"/>
</dbReference>
<feature type="domain" description="RhoBD" evidence="37">
    <location>
        <begin position="949"/>
        <end position="1017"/>
    </location>
</feature>
<dbReference type="GO" id="GO:0005856">
    <property type="term" value="C:cytoskeleton"/>
    <property type="evidence" value="ECO:0007669"/>
    <property type="project" value="UniProtKB-SubCell"/>
</dbReference>
<evidence type="ECO:0000256" key="1">
    <source>
        <dbReference type="ARBA" id="ARBA00001946"/>
    </source>
</evidence>
<evidence type="ECO:0000256" key="14">
    <source>
        <dbReference type="ARBA" id="ARBA00022771"/>
    </source>
</evidence>
<dbReference type="InterPro" id="IPR046349">
    <property type="entry name" value="C1-like_sf"/>
</dbReference>
<dbReference type="PANTHER" id="PTHR22988:SF73">
    <property type="entry name" value="RHO-ASSOCIATED PROTEIN KINASE"/>
    <property type="match status" value="1"/>
</dbReference>
<feature type="compositionally biased region" description="Low complexity" evidence="32">
    <location>
        <begin position="436"/>
        <end position="447"/>
    </location>
</feature>
<comment type="cofactor">
    <cofactor evidence="1">
        <name>Mg(2+)</name>
        <dbReference type="ChEBI" id="CHEBI:18420"/>
    </cofactor>
</comment>
<dbReference type="InterPro" id="IPR050839">
    <property type="entry name" value="Rho-assoc_Ser/Thr_Kinase"/>
</dbReference>
<evidence type="ECO:0000256" key="15">
    <source>
        <dbReference type="ARBA" id="ARBA00022777"/>
    </source>
</evidence>
<feature type="binding site" evidence="30">
    <location>
        <position position="117"/>
    </location>
    <ligand>
        <name>ATP</name>
        <dbReference type="ChEBI" id="CHEBI:30616"/>
    </ligand>
</feature>
<feature type="domain" description="AGC-kinase C-terminal" evidence="36">
    <location>
        <begin position="351"/>
        <end position="420"/>
    </location>
</feature>
<reference evidence="38" key="1">
    <citation type="submission" date="2014-05" db="EMBL/GenBank/DDBJ databases">
        <authorList>
            <person name="Chronopoulou M."/>
        </authorList>
    </citation>
    <scope>NUCLEOTIDE SEQUENCE</scope>
    <source>
        <tissue evidence="38">Whole organism</tissue>
    </source>
</reference>
<evidence type="ECO:0000256" key="21">
    <source>
        <dbReference type="ARBA" id="ARBA00023212"/>
    </source>
</evidence>
<name>A0A0K2TA89_LEPSM</name>
<dbReference type="SUPFAM" id="SSF57889">
    <property type="entry name" value="Cysteine-rich domain"/>
    <property type="match status" value="1"/>
</dbReference>
<dbReference type="Gene3D" id="1.20.5.730">
    <property type="entry name" value="Single helix bin"/>
    <property type="match status" value="1"/>
</dbReference>
<dbReference type="InterPro" id="IPR017441">
    <property type="entry name" value="Protein_kinase_ATP_BS"/>
</dbReference>
<evidence type="ECO:0000256" key="25">
    <source>
        <dbReference type="ARBA" id="ARBA00065158"/>
    </source>
</evidence>
<evidence type="ECO:0000256" key="2">
    <source>
        <dbReference type="ARBA" id="ARBA00004236"/>
    </source>
</evidence>
<dbReference type="GO" id="GO:0007266">
    <property type="term" value="P:Rho protein signal transduction"/>
    <property type="evidence" value="ECO:0007669"/>
    <property type="project" value="UniProtKB-UniRule"/>
</dbReference>
<dbReference type="GO" id="GO:0032154">
    <property type="term" value="C:cleavage furrow"/>
    <property type="evidence" value="ECO:0007669"/>
    <property type="project" value="UniProtKB-SubCell"/>
</dbReference>
<evidence type="ECO:0000256" key="20">
    <source>
        <dbReference type="ARBA" id="ARBA00023136"/>
    </source>
</evidence>
<feature type="domain" description="Protein kinase" evidence="34">
    <location>
        <begin position="88"/>
        <end position="350"/>
    </location>
</feature>
<keyword evidence="20" id="KW-0472">Membrane</keyword>
<evidence type="ECO:0000256" key="32">
    <source>
        <dbReference type="SAM" id="MobiDB-lite"/>
    </source>
</evidence>
<dbReference type="Gene3D" id="3.30.60.20">
    <property type="match status" value="1"/>
</dbReference>
<dbReference type="EMBL" id="HACA01005121">
    <property type="protein sequence ID" value="CDW22482.1"/>
    <property type="molecule type" value="Transcribed_RNA"/>
</dbReference>
<dbReference type="CDD" id="cd05596">
    <property type="entry name" value="STKc_ROCK"/>
    <property type="match status" value="1"/>
</dbReference>
<evidence type="ECO:0000256" key="18">
    <source>
        <dbReference type="ARBA" id="ARBA00022842"/>
    </source>
</evidence>
<keyword evidence="12" id="KW-0479">Metal-binding</keyword>
<organism evidence="38">
    <name type="scientific">Lepeophtheirus salmonis</name>
    <name type="common">Salmon louse</name>
    <name type="synonym">Caligus salmonis</name>
    <dbReference type="NCBI Taxonomy" id="72036"/>
    <lineage>
        <taxon>Eukaryota</taxon>
        <taxon>Metazoa</taxon>
        <taxon>Ecdysozoa</taxon>
        <taxon>Arthropoda</taxon>
        <taxon>Crustacea</taxon>
        <taxon>Multicrustacea</taxon>
        <taxon>Hexanauplia</taxon>
        <taxon>Copepoda</taxon>
        <taxon>Siphonostomatoida</taxon>
        <taxon>Caligidae</taxon>
        <taxon>Lepeophtheirus</taxon>
    </lineage>
</organism>
<feature type="region of interest" description="Disordered" evidence="32">
    <location>
        <begin position="1338"/>
        <end position="1396"/>
    </location>
</feature>
<dbReference type="PROSITE" id="PS50003">
    <property type="entry name" value="PH_DOMAIN"/>
    <property type="match status" value="1"/>
</dbReference>
<evidence type="ECO:0000256" key="17">
    <source>
        <dbReference type="ARBA" id="ARBA00022840"/>
    </source>
</evidence>
<keyword evidence="9" id="KW-0723">Serine/threonine-protein kinase</keyword>
<dbReference type="FunFam" id="2.30.29.30:FF:000308">
    <property type="entry name" value="Rho-associated protein kinase 1"/>
    <property type="match status" value="1"/>
</dbReference>
<dbReference type="SUPFAM" id="SSF56112">
    <property type="entry name" value="Protein kinase-like (PK-like)"/>
    <property type="match status" value="1"/>
</dbReference>
<evidence type="ECO:0000259" key="37">
    <source>
        <dbReference type="PROSITE" id="PS51859"/>
    </source>
</evidence>
<dbReference type="PROSITE" id="PS50081">
    <property type="entry name" value="ZF_DAG_PE_2"/>
    <property type="match status" value="1"/>
</dbReference>
<dbReference type="Pfam" id="PF08912">
    <property type="entry name" value="Rho_Binding"/>
    <property type="match status" value="1"/>
</dbReference>
<evidence type="ECO:0000256" key="9">
    <source>
        <dbReference type="ARBA" id="ARBA00022527"/>
    </source>
</evidence>
<dbReference type="GO" id="GO:0031032">
    <property type="term" value="P:actomyosin structure organization"/>
    <property type="evidence" value="ECO:0007669"/>
    <property type="project" value="TreeGrafter"/>
</dbReference>
<dbReference type="Pfam" id="PF00069">
    <property type="entry name" value="Pkinase"/>
    <property type="match status" value="1"/>
</dbReference>
<dbReference type="SMART" id="SM00109">
    <property type="entry name" value="C1"/>
    <property type="match status" value="1"/>
</dbReference>
<evidence type="ECO:0000256" key="3">
    <source>
        <dbReference type="ARBA" id="ARBA00004245"/>
    </source>
</evidence>
<dbReference type="OrthoDB" id="2156623at2759"/>
<comment type="catalytic activity">
    <reaction evidence="22">
        <text>L-threonyl-[protein] + ATP = O-phospho-L-threonyl-[protein] + ADP + H(+)</text>
        <dbReference type="Rhea" id="RHEA:46608"/>
        <dbReference type="Rhea" id="RHEA-COMP:11060"/>
        <dbReference type="Rhea" id="RHEA-COMP:11605"/>
        <dbReference type="ChEBI" id="CHEBI:15378"/>
        <dbReference type="ChEBI" id="CHEBI:30013"/>
        <dbReference type="ChEBI" id="CHEBI:30616"/>
        <dbReference type="ChEBI" id="CHEBI:61977"/>
        <dbReference type="ChEBI" id="CHEBI:456216"/>
        <dbReference type="EC" id="2.7.11.1"/>
    </reaction>
</comment>
<dbReference type="GO" id="GO:0005524">
    <property type="term" value="F:ATP binding"/>
    <property type="evidence" value="ECO:0007669"/>
    <property type="project" value="UniProtKB-UniRule"/>
</dbReference>
<keyword evidence="7" id="KW-1003">Cell membrane</keyword>
<dbReference type="GO" id="GO:0031267">
    <property type="term" value="F:small GTPase binding"/>
    <property type="evidence" value="ECO:0007669"/>
    <property type="project" value="InterPro"/>
</dbReference>
<accession>A0A0K2TA89</accession>
<feature type="domain" description="PH" evidence="33">
    <location>
        <begin position="1129"/>
        <end position="1332"/>
    </location>
</feature>
<dbReference type="SMART" id="SM00220">
    <property type="entry name" value="S_TKc"/>
    <property type="match status" value="1"/>
</dbReference>
<keyword evidence="21" id="KW-0206">Cytoskeleton</keyword>
<evidence type="ECO:0000256" key="27">
    <source>
        <dbReference type="ARBA" id="ARBA00079005"/>
    </source>
</evidence>
<dbReference type="Gene3D" id="1.20.5.340">
    <property type="match status" value="1"/>
</dbReference>
<keyword evidence="16" id="KW-0862">Zinc</keyword>
<evidence type="ECO:0000256" key="19">
    <source>
        <dbReference type="ARBA" id="ARBA00023054"/>
    </source>
</evidence>
<evidence type="ECO:0000256" key="8">
    <source>
        <dbReference type="ARBA" id="ARBA00022490"/>
    </source>
</evidence>
<dbReference type="PROSITE" id="PS51859">
    <property type="entry name" value="RHO_BD"/>
    <property type="match status" value="1"/>
</dbReference>
<comment type="function">
    <text evidence="24">Negatively regulates mel-11 to relieve the inhibition of mlc-4, allowing contraction of the circumferentially oriented microfilaments in epidermal cells and thereby regulating myosin II contractility during spermathecal contraction, cleavage furrow contraction in early embryos, and embryonic elongation and morphogenesis. Required for P-cell migration. May also play a role in oocyte cellularization.</text>
</comment>
<keyword evidence="19 29" id="KW-0175">Coiled coil</keyword>